<proteinExistence type="predicted"/>
<accession>A0ACB8FWC1</accession>
<keyword evidence="2" id="KW-1185">Reference proteome</keyword>
<evidence type="ECO:0000313" key="1">
    <source>
        <dbReference type="EMBL" id="KAH8011601.1"/>
    </source>
</evidence>
<comment type="caution">
    <text evidence="1">The sequence shown here is derived from an EMBL/GenBank/DDBJ whole genome shotgun (WGS) entry which is preliminary data.</text>
</comment>
<protein>
    <submittedName>
        <fullName evidence="1">Uncharacterized protein</fullName>
    </submittedName>
</protein>
<gene>
    <name evidence="1" type="ORF">K3G42_002833</name>
</gene>
<name>A0ACB8FWC1_9SAUR</name>
<dbReference type="EMBL" id="CM037626">
    <property type="protein sequence ID" value="KAH8011601.1"/>
    <property type="molecule type" value="Genomic_DNA"/>
</dbReference>
<evidence type="ECO:0000313" key="2">
    <source>
        <dbReference type="Proteomes" id="UP000827872"/>
    </source>
</evidence>
<dbReference type="Proteomes" id="UP000827872">
    <property type="component" value="Linkage Group LG13"/>
</dbReference>
<organism evidence="1 2">
    <name type="scientific">Sphaerodactylus townsendi</name>
    <dbReference type="NCBI Taxonomy" id="933632"/>
    <lineage>
        <taxon>Eukaryota</taxon>
        <taxon>Metazoa</taxon>
        <taxon>Chordata</taxon>
        <taxon>Craniata</taxon>
        <taxon>Vertebrata</taxon>
        <taxon>Euteleostomi</taxon>
        <taxon>Lepidosauria</taxon>
        <taxon>Squamata</taxon>
        <taxon>Bifurcata</taxon>
        <taxon>Gekkota</taxon>
        <taxon>Sphaerodactylidae</taxon>
        <taxon>Sphaerodactylus</taxon>
    </lineage>
</organism>
<sequence>MLAGIYTPEPPWNFWWALLSTGLMFVYHFSILQILGLVTEVNLNNMLCPAISDPFYGPCFSWICFGSRLRKYIDSSPQRKVLAGSGKDPGMVMIIQSSAACVMICNEVLKLVTSSFLFQSNVDAFSTASQSLVV</sequence>
<reference evidence="1" key="1">
    <citation type="submission" date="2021-08" db="EMBL/GenBank/DDBJ databases">
        <title>The first chromosome-level gecko genome reveals the dynamic sex chromosomes of Neotropical dwarf geckos (Sphaerodactylidae: Sphaerodactylus).</title>
        <authorList>
            <person name="Pinto B.J."/>
            <person name="Keating S.E."/>
            <person name="Gamble T."/>
        </authorList>
    </citation>
    <scope>NUCLEOTIDE SEQUENCE</scope>
    <source>
        <strain evidence="1">TG3544</strain>
    </source>
</reference>